<organism evidence="3 4">
    <name type="scientific">Lasallia pustulata</name>
    <dbReference type="NCBI Taxonomy" id="136370"/>
    <lineage>
        <taxon>Eukaryota</taxon>
        <taxon>Fungi</taxon>
        <taxon>Dikarya</taxon>
        <taxon>Ascomycota</taxon>
        <taxon>Pezizomycotina</taxon>
        <taxon>Lecanoromycetes</taxon>
        <taxon>OSLEUM clade</taxon>
        <taxon>Umbilicariomycetidae</taxon>
        <taxon>Umbilicariales</taxon>
        <taxon>Umbilicariaceae</taxon>
        <taxon>Lasallia</taxon>
    </lineage>
</organism>
<reference evidence="3 4" key="1">
    <citation type="submission" date="2019-09" db="EMBL/GenBank/DDBJ databases">
        <title>The hologenome of the rock-dwelling lichen Lasallia pustulata.</title>
        <authorList>
            <person name="Greshake Tzovaras B."/>
            <person name="Segers F."/>
            <person name="Bicker A."/>
            <person name="Dal Grande F."/>
            <person name="Otte J."/>
            <person name="Hankeln T."/>
            <person name="Schmitt I."/>
            <person name="Ebersberger I."/>
        </authorList>
    </citation>
    <scope>NUCLEOTIDE SEQUENCE [LARGE SCALE GENOMIC DNA]</scope>
    <source>
        <strain evidence="3">A1-1</strain>
    </source>
</reference>
<feature type="signal peptide" evidence="1">
    <location>
        <begin position="1"/>
        <end position="19"/>
    </location>
</feature>
<dbReference type="Gene3D" id="3.30.430.10">
    <property type="entry name" value="Killer Toxin P4, subunit A"/>
    <property type="match status" value="1"/>
</dbReference>
<name>A0A5M8Q5W4_9LECA</name>
<proteinExistence type="predicted"/>
<dbReference type="InterPro" id="IPR011329">
    <property type="entry name" value="Killer_tox_Kp4/SMK"/>
</dbReference>
<accession>A0A5M8Q5W4</accession>
<keyword evidence="1" id="KW-0732">Signal</keyword>
<comment type="caution">
    <text evidence="3">The sequence shown here is derived from an EMBL/GenBank/DDBJ whole genome shotgun (WGS) entry which is preliminary data.</text>
</comment>
<dbReference type="InterPro" id="IPR015131">
    <property type="entry name" value="Killer_tox_Kp4"/>
</dbReference>
<dbReference type="SUPFAM" id="SSF55221">
    <property type="entry name" value="Yeast killer toxins"/>
    <property type="match status" value="1"/>
</dbReference>
<gene>
    <name evidence="3" type="ORF">FRX48_01101</name>
</gene>
<feature type="chain" id="PRO_5024435999" description="Killer toxin Kp4 domain-containing protein" evidence="1">
    <location>
        <begin position="20"/>
        <end position="149"/>
    </location>
</feature>
<protein>
    <recommendedName>
        <fullName evidence="2">Killer toxin Kp4 domain-containing protein</fullName>
    </recommendedName>
</protein>
<evidence type="ECO:0000256" key="1">
    <source>
        <dbReference type="SAM" id="SignalP"/>
    </source>
</evidence>
<dbReference type="EMBL" id="VXIT01000001">
    <property type="protein sequence ID" value="KAA6416381.1"/>
    <property type="molecule type" value="Genomic_DNA"/>
</dbReference>
<dbReference type="Proteomes" id="UP000324767">
    <property type="component" value="Unassembled WGS sequence"/>
</dbReference>
<sequence length="149" mass="15972">MRSTLLHLFFLAATTTALGINCRGDKMCVKSKNIGLDPHNDLIDEFYQALANGASAVIKGGPIDPARIYNYGQDIACHQKSGICMYLEATVTRGMVSVNGSTIIARAGDLNSHGCWYCGSVPLSGDNKPEELGILVVNWVSEFTCIGVC</sequence>
<evidence type="ECO:0000259" key="2">
    <source>
        <dbReference type="Pfam" id="PF09044"/>
    </source>
</evidence>
<evidence type="ECO:0000313" key="4">
    <source>
        <dbReference type="Proteomes" id="UP000324767"/>
    </source>
</evidence>
<evidence type="ECO:0000313" key="3">
    <source>
        <dbReference type="EMBL" id="KAA6416381.1"/>
    </source>
</evidence>
<feature type="domain" description="Killer toxin Kp4" evidence="2">
    <location>
        <begin position="8"/>
        <end position="141"/>
    </location>
</feature>
<dbReference type="AlphaFoldDB" id="A0A5M8Q5W4"/>
<dbReference type="OrthoDB" id="4177994at2759"/>
<dbReference type="Pfam" id="PF09044">
    <property type="entry name" value="Kp4"/>
    <property type="match status" value="1"/>
</dbReference>
<dbReference type="GO" id="GO:0005576">
    <property type="term" value="C:extracellular region"/>
    <property type="evidence" value="ECO:0007669"/>
    <property type="project" value="InterPro"/>
</dbReference>